<dbReference type="WBParaSite" id="SCUD_0001677301-mRNA-1">
    <property type="protein sequence ID" value="SCUD_0001677301-mRNA-1"/>
    <property type="gene ID" value="SCUD_0001677301"/>
</dbReference>
<keyword evidence="3" id="KW-1185">Reference proteome</keyword>
<feature type="region of interest" description="Disordered" evidence="1">
    <location>
        <begin position="51"/>
        <end position="72"/>
    </location>
</feature>
<feature type="compositionally biased region" description="Basic and acidic residues" evidence="1">
    <location>
        <begin position="19"/>
        <end position="31"/>
    </location>
</feature>
<accession>A0A183KNZ0</accession>
<dbReference type="EMBL" id="UZAK01039025">
    <property type="protein sequence ID" value="VDP62175.1"/>
    <property type="molecule type" value="Genomic_DNA"/>
</dbReference>
<proteinExistence type="predicted"/>
<feature type="region of interest" description="Disordered" evidence="1">
    <location>
        <begin position="1"/>
        <end position="31"/>
    </location>
</feature>
<sequence>MRQLYDITKKLSGSRRKPERPAKSKEGKITTNIEEQRHRWVEHFKELLNRPAPLNPPNIKEAPTDLPTNVSPPTIEEISMAIRQIKSGKAAGASTNRLKRRTSGQNTKERRSQQL</sequence>
<organism evidence="4">
    <name type="scientific">Schistosoma curassoni</name>
    <dbReference type="NCBI Taxonomy" id="6186"/>
    <lineage>
        <taxon>Eukaryota</taxon>
        <taxon>Metazoa</taxon>
        <taxon>Spiralia</taxon>
        <taxon>Lophotrochozoa</taxon>
        <taxon>Platyhelminthes</taxon>
        <taxon>Trematoda</taxon>
        <taxon>Digenea</taxon>
        <taxon>Strigeidida</taxon>
        <taxon>Schistosomatoidea</taxon>
        <taxon>Schistosomatidae</taxon>
        <taxon>Schistosoma</taxon>
    </lineage>
</organism>
<evidence type="ECO:0000313" key="4">
    <source>
        <dbReference type="WBParaSite" id="SCUD_0001677301-mRNA-1"/>
    </source>
</evidence>
<name>A0A183KNZ0_9TREM</name>
<reference evidence="2 3" key="2">
    <citation type="submission" date="2018-11" db="EMBL/GenBank/DDBJ databases">
        <authorList>
            <consortium name="Pathogen Informatics"/>
        </authorList>
    </citation>
    <scope>NUCLEOTIDE SEQUENCE [LARGE SCALE GENOMIC DNA]</scope>
    <source>
        <strain evidence="2">Dakar</strain>
        <strain evidence="3">Dakar, Senegal</strain>
    </source>
</reference>
<evidence type="ECO:0000313" key="2">
    <source>
        <dbReference type="EMBL" id="VDP62175.1"/>
    </source>
</evidence>
<reference evidence="4" key="1">
    <citation type="submission" date="2016-06" db="UniProtKB">
        <authorList>
            <consortium name="WormBaseParasite"/>
        </authorList>
    </citation>
    <scope>IDENTIFICATION</scope>
</reference>
<dbReference type="AlphaFoldDB" id="A0A183KNZ0"/>
<dbReference type="Proteomes" id="UP000279833">
    <property type="component" value="Unassembled WGS sequence"/>
</dbReference>
<gene>
    <name evidence="2" type="ORF">SCUD_LOCUS16770</name>
</gene>
<evidence type="ECO:0000256" key="1">
    <source>
        <dbReference type="SAM" id="MobiDB-lite"/>
    </source>
</evidence>
<evidence type="ECO:0000313" key="3">
    <source>
        <dbReference type="Proteomes" id="UP000279833"/>
    </source>
</evidence>
<feature type="region of interest" description="Disordered" evidence="1">
    <location>
        <begin position="86"/>
        <end position="115"/>
    </location>
</feature>
<protein>
    <submittedName>
        <fullName evidence="2 4">Uncharacterized protein</fullName>
    </submittedName>
</protein>